<feature type="non-terminal residue" evidence="4">
    <location>
        <position position="1"/>
    </location>
</feature>
<dbReference type="Pfam" id="PF00872">
    <property type="entry name" value="Transposase_mut"/>
    <property type="match status" value="1"/>
</dbReference>
<evidence type="ECO:0008006" key="5">
    <source>
        <dbReference type="Google" id="ProtNLM"/>
    </source>
</evidence>
<organism evidence="4">
    <name type="scientific">marine sediment metagenome</name>
    <dbReference type="NCBI Taxonomy" id="412755"/>
    <lineage>
        <taxon>unclassified sequences</taxon>
        <taxon>metagenomes</taxon>
        <taxon>ecological metagenomes</taxon>
    </lineage>
</organism>
<reference evidence="4" key="1">
    <citation type="journal article" date="2014" name="Front. Microbiol.">
        <title>High frequency of phylogenetically diverse reductive dehalogenase-homologous genes in deep subseafloor sedimentary metagenomes.</title>
        <authorList>
            <person name="Kawai M."/>
            <person name="Futagami T."/>
            <person name="Toyoda A."/>
            <person name="Takaki Y."/>
            <person name="Nishi S."/>
            <person name="Hori S."/>
            <person name="Arai W."/>
            <person name="Tsubouchi T."/>
            <person name="Morono Y."/>
            <person name="Uchiyama I."/>
            <person name="Ito T."/>
            <person name="Fujiyama A."/>
            <person name="Inagaki F."/>
            <person name="Takami H."/>
        </authorList>
    </citation>
    <scope>NUCLEOTIDE SEQUENCE</scope>
    <source>
        <strain evidence="4">Expedition CK06-06</strain>
    </source>
</reference>
<dbReference type="EMBL" id="BARV01035618">
    <property type="protein sequence ID" value="GAI58191.1"/>
    <property type="molecule type" value="Genomic_DNA"/>
</dbReference>
<dbReference type="AlphaFoldDB" id="X1QTQ6"/>
<dbReference type="GO" id="GO:0006313">
    <property type="term" value="P:DNA transposition"/>
    <property type="evidence" value="ECO:0007669"/>
    <property type="project" value="InterPro"/>
</dbReference>
<evidence type="ECO:0000256" key="3">
    <source>
        <dbReference type="ARBA" id="ARBA00023172"/>
    </source>
</evidence>
<protein>
    <recommendedName>
        <fullName evidence="5">Mutator family transposase</fullName>
    </recommendedName>
</protein>
<keyword evidence="1" id="KW-0815">Transposition</keyword>
<evidence type="ECO:0000256" key="1">
    <source>
        <dbReference type="ARBA" id="ARBA00022578"/>
    </source>
</evidence>
<sequence>RVLEEEITAYLEAGTYECTDKRNGYRNGYKPRTLKTRVGRLELMVPKDREGRFQTELFERYQRNEKALTLAIMEMYIQGVSTRKVKKITEELCGLEISRSQVSHLSKGLDEEIALWRSRPLKKAYPYLVVDARYEHIRSGFHVTSQGILLVVGISEDGHRELLGVWHADSENEQSWTDVFRELKERGLKGVEYVVSDDHSGLV</sequence>
<gene>
    <name evidence="4" type="ORF">S06H3_55545</name>
</gene>
<evidence type="ECO:0000313" key="4">
    <source>
        <dbReference type="EMBL" id="GAI58191.1"/>
    </source>
</evidence>
<proteinExistence type="predicted"/>
<name>X1QTQ6_9ZZZZ</name>
<dbReference type="NCBIfam" id="NF033543">
    <property type="entry name" value="transpos_IS256"/>
    <property type="match status" value="1"/>
</dbReference>
<keyword evidence="3" id="KW-0233">DNA recombination</keyword>
<dbReference type="InterPro" id="IPR001207">
    <property type="entry name" value="Transposase_mutator"/>
</dbReference>
<accession>X1QTQ6</accession>
<dbReference type="PANTHER" id="PTHR33217:SF7">
    <property type="entry name" value="TRANSPOSASE FOR INSERTION SEQUENCE ELEMENT IS1081"/>
    <property type="match status" value="1"/>
</dbReference>
<dbReference type="GO" id="GO:0004803">
    <property type="term" value="F:transposase activity"/>
    <property type="evidence" value="ECO:0007669"/>
    <property type="project" value="InterPro"/>
</dbReference>
<comment type="caution">
    <text evidence="4">The sequence shown here is derived from an EMBL/GenBank/DDBJ whole genome shotgun (WGS) entry which is preliminary data.</text>
</comment>
<evidence type="ECO:0000256" key="2">
    <source>
        <dbReference type="ARBA" id="ARBA00023125"/>
    </source>
</evidence>
<dbReference type="PANTHER" id="PTHR33217">
    <property type="entry name" value="TRANSPOSASE FOR INSERTION SEQUENCE ELEMENT IS1081"/>
    <property type="match status" value="1"/>
</dbReference>
<dbReference type="GO" id="GO:0003677">
    <property type="term" value="F:DNA binding"/>
    <property type="evidence" value="ECO:0007669"/>
    <property type="project" value="UniProtKB-KW"/>
</dbReference>
<keyword evidence="2" id="KW-0238">DNA-binding</keyword>